<evidence type="ECO:0000313" key="2">
    <source>
        <dbReference type="EMBL" id="KAF7266198.1"/>
    </source>
</evidence>
<sequence>MSNICYKLQLICSVLILVGSTVIYKQADPQNPPCVWMYWSPWFPQKPPVNMPKPSTTTIVSVVTTATTASDNGMETTTVAS</sequence>
<comment type="caution">
    <text evidence="2">The sequence shown here is derived from an EMBL/GenBank/DDBJ whole genome shotgun (WGS) entry which is preliminary data.</text>
</comment>
<keyword evidence="3" id="KW-1185">Reference proteome</keyword>
<reference evidence="2" key="1">
    <citation type="submission" date="2020-08" db="EMBL/GenBank/DDBJ databases">
        <title>Genome sequencing and assembly of the red palm weevil Rhynchophorus ferrugineus.</title>
        <authorList>
            <person name="Dias G.B."/>
            <person name="Bergman C.M."/>
            <person name="Manee M."/>
        </authorList>
    </citation>
    <scope>NUCLEOTIDE SEQUENCE</scope>
    <source>
        <strain evidence="2">AA-2017</strain>
        <tissue evidence="2">Whole larva</tissue>
    </source>
</reference>
<accession>A0A834HR26</accession>
<organism evidence="2 3">
    <name type="scientific">Rhynchophorus ferrugineus</name>
    <name type="common">Red palm weevil</name>
    <name type="synonym">Curculio ferrugineus</name>
    <dbReference type="NCBI Taxonomy" id="354439"/>
    <lineage>
        <taxon>Eukaryota</taxon>
        <taxon>Metazoa</taxon>
        <taxon>Ecdysozoa</taxon>
        <taxon>Arthropoda</taxon>
        <taxon>Hexapoda</taxon>
        <taxon>Insecta</taxon>
        <taxon>Pterygota</taxon>
        <taxon>Neoptera</taxon>
        <taxon>Endopterygota</taxon>
        <taxon>Coleoptera</taxon>
        <taxon>Polyphaga</taxon>
        <taxon>Cucujiformia</taxon>
        <taxon>Curculionidae</taxon>
        <taxon>Dryophthorinae</taxon>
        <taxon>Rhynchophorus</taxon>
    </lineage>
</organism>
<protein>
    <submittedName>
        <fullName evidence="2">Uncharacterized protein</fullName>
    </submittedName>
</protein>
<gene>
    <name evidence="2" type="ORF">GWI33_020478</name>
</gene>
<dbReference type="Proteomes" id="UP000625711">
    <property type="component" value="Unassembled WGS sequence"/>
</dbReference>
<feature type="signal peptide" evidence="1">
    <location>
        <begin position="1"/>
        <end position="27"/>
    </location>
</feature>
<evidence type="ECO:0000313" key="3">
    <source>
        <dbReference type="Proteomes" id="UP000625711"/>
    </source>
</evidence>
<keyword evidence="1" id="KW-0732">Signal</keyword>
<name>A0A834HR26_RHYFE</name>
<dbReference type="EMBL" id="JAACXV010014559">
    <property type="protein sequence ID" value="KAF7266198.1"/>
    <property type="molecule type" value="Genomic_DNA"/>
</dbReference>
<proteinExistence type="predicted"/>
<evidence type="ECO:0000256" key="1">
    <source>
        <dbReference type="SAM" id="SignalP"/>
    </source>
</evidence>
<feature type="chain" id="PRO_5032586048" evidence="1">
    <location>
        <begin position="28"/>
        <end position="81"/>
    </location>
</feature>
<dbReference type="AlphaFoldDB" id="A0A834HR26"/>